<dbReference type="EMBL" id="LAZR01056615">
    <property type="protein sequence ID" value="KKK73817.1"/>
    <property type="molecule type" value="Genomic_DNA"/>
</dbReference>
<sequence length="39" mass="4710">QMLEFLMKCPSCNDNIYHIINENIEKYRKGKELEIKLPL</sequence>
<evidence type="ECO:0000313" key="1">
    <source>
        <dbReference type="EMBL" id="KKK73817.1"/>
    </source>
</evidence>
<dbReference type="AlphaFoldDB" id="A0A0F8XXH8"/>
<comment type="caution">
    <text evidence="1">The sequence shown here is derived from an EMBL/GenBank/DDBJ whole genome shotgun (WGS) entry which is preliminary data.</text>
</comment>
<gene>
    <name evidence="1" type="ORF">LCGC14_2890040</name>
</gene>
<protein>
    <submittedName>
        <fullName evidence="1">Uncharacterized protein</fullName>
    </submittedName>
</protein>
<proteinExistence type="predicted"/>
<organism evidence="1">
    <name type="scientific">marine sediment metagenome</name>
    <dbReference type="NCBI Taxonomy" id="412755"/>
    <lineage>
        <taxon>unclassified sequences</taxon>
        <taxon>metagenomes</taxon>
        <taxon>ecological metagenomes</taxon>
    </lineage>
</organism>
<name>A0A0F8XXH8_9ZZZZ</name>
<reference evidence="1" key="1">
    <citation type="journal article" date="2015" name="Nature">
        <title>Complex archaea that bridge the gap between prokaryotes and eukaryotes.</title>
        <authorList>
            <person name="Spang A."/>
            <person name="Saw J.H."/>
            <person name="Jorgensen S.L."/>
            <person name="Zaremba-Niedzwiedzka K."/>
            <person name="Martijn J."/>
            <person name="Lind A.E."/>
            <person name="van Eijk R."/>
            <person name="Schleper C."/>
            <person name="Guy L."/>
            <person name="Ettema T.J."/>
        </authorList>
    </citation>
    <scope>NUCLEOTIDE SEQUENCE</scope>
</reference>
<feature type="non-terminal residue" evidence="1">
    <location>
        <position position="1"/>
    </location>
</feature>
<accession>A0A0F8XXH8</accession>